<sequence length="85" mass="10151">MLMEEVPKVGAASTDCQNQNVYPKRDQIIGYAESMLFEDDDTYKKVEEMEKIKEEKEYQTCMMDLPNSFFKLMLVEWQWEQCYAS</sequence>
<dbReference type="Proteomes" id="UP000887565">
    <property type="component" value="Unplaced"/>
</dbReference>
<evidence type="ECO:0000313" key="1">
    <source>
        <dbReference type="Proteomes" id="UP000887565"/>
    </source>
</evidence>
<reference evidence="2" key="1">
    <citation type="submission" date="2022-11" db="UniProtKB">
        <authorList>
            <consortium name="WormBaseParasite"/>
        </authorList>
    </citation>
    <scope>IDENTIFICATION</scope>
</reference>
<proteinExistence type="predicted"/>
<evidence type="ECO:0000313" key="2">
    <source>
        <dbReference type="WBParaSite" id="nRc.2.0.1.t08293-RA"/>
    </source>
</evidence>
<accession>A0A915I2D2</accession>
<dbReference type="AlphaFoldDB" id="A0A915I2D2"/>
<keyword evidence="1" id="KW-1185">Reference proteome</keyword>
<organism evidence="1 2">
    <name type="scientific">Romanomermis culicivorax</name>
    <name type="common">Nematode worm</name>
    <dbReference type="NCBI Taxonomy" id="13658"/>
    <lineage>
        <taxon>Eukaryota</taxon>
        <taxon>Metazoa</taxon>
        <taxon>Ecdysozoa</taxon>
        <taxon>Nematoda</taxon>
        <taxon>Enoplea</taxon>
        <taxon>Dorylaimia</taxon>
        <taxon>Mermithida</taxon>
        <taxon>Mermithoidea</taxon>
        <taxon>Mermithidae</taxon>
        <taxon>Romanomermis</taxon>
    </lineage>
</organism>
<dbReference type="WBParaSite" id="nRc.2.0.1.t08293-RA">
    <property type="protein sequence ID" value="nRc.2.0.1.t08293-RA"/>
    <property type="gene ID" value="nRc.2.0.1.g08293"/>
</dbReference>
<name>A0A915I2D2_ROMCU</name>
<protein>
    <submittedName>
        <fullName evidence="2">Uncharacterized protein</fullName>
    </submittedName>
</protein>